<gene>
    <name evidence="5" type="ORF">ABID16_001916</name>
</gene>
<dbReference type="GO" id="GO:0003677">
    <property type="term" value="F:DNA binding"/>
    <property type="evidence" value="ECO:0007669"/>
    <property type="project" value="UniProtKB-KW"/>
</dbReference>
<dbReference type="Gene3D" id="1.10.10.10">
    <property type="entry name" value="Winged helix-like DNA-binding domain superfamily/Winged helix DNA-binding domain"/>
    <property type="match status" value="1"/>
</dbReference>
<dbReference type="PANTHER" id="PTHR33204">
    <property type="entry name" value="TRANSCRIPTIONAL REGULATOR, MARR FAMILY"/>
    <property type="match status" value="1"/>
</dbReference>
<dbReference type="EMBL" id="JBEPMB010000002">
    <property type="protein sequence ID" value="MET3613587.1"/>
    <property type="molecule type" value="Genomic_DNA"/>
</dbReference>
<sequence length="133" mass="14876">MSDVQARTVGDIRSRYESFDAGNCPVRDVLGQLGDKWSTLIIGLLGERTHRFGELRRSIPDISQRMLTQTLKDLQRDGLVDRTVFATVPPSVEYKLTPLGRSLLSPLGILIEWAEMHHGAIRLARQAYESGEG</sequence>
<keyword evidence="1" id="KW-0805">Transcription regulation</keyword>
<dbReference type="SUPFAM" id="SSF46785">
    <property type="entry name" value="Winged helix' DNA-binding domain"/>
    <property type="match status" value="1"/>
</dbReference>
<evidence type="ECO:0000313" key="6">
    <source>
        <dbReference type="Proteomes" id="UP001549047"/>
    </source>
</evidence>
<dbReference type="RefSeq" id="WP_354556114.1">
    <property type="nucleotide sequence ID" value="NZ_JBEPMB010000002.1"/>
</dbReference>
<protein>
    <submittedName>
        <fullName evidence="5">DNA-binding HxlR family transcriptional regulator</fullName>
    </submittedName>
</protein>
<name>A0ABV2IYL1_9HYPH</name>
<evidence type="ECO:0000256" key="1">
    <source>
        <dbReference type="ARBA" id="ARBA00023015"/>
    </source>
</evidence>
<keyword evidence="3" id="KW-0804">Transcription</keyword>
<evidence type="ECO:0000256" key="2">
    <source>
        <dbReference type="ARBA" id="ARBA00023125"/>
    </source>
</evidence>
<dbReference type="InterPro" id="IPR036388">
    <property type="entry name" value="WH-like_DNA-bd_sf"/>
</dbReference>
<dbReference type="InterPro" id="IPR002577">
    <property type="entry name" value="HTH_HxlR"/>
</dbReference>
<dbReference type="PANTHER" id="PTHR33204:SF39">
    <property type="entry name" value="TRANSCRIPTIONAL REGULATORY PROTEIN"/>
    <property type="match status" value="1"/>
</dbReference>
<keyword evidence="2 5" id="KW-0238">DNA-binding</keyword>
<evidence type="ECO:0000256" key="3">
    <source>
        <dbReference type="ARBA" id="ARBA00023163"/>
    </source>
</evidence>
<dbReference type="PROSITE" id="PS51118">
    <property type="entry name" value="HTH_HXLR"/>
    <property type="match status" value="1"/>
</dbReference>
<feature type="domain" description="HTH hxlR-type" evidence="4">
    <location>
        <begin position="24"/>
        <end position="122"/>
    </location>
</feature>
<keyword evidence="6" id="KW-1185">Reference proteome</keyword>
<dbReference type="InterPro" id="IPR036390">
    <property type="entry name" value="WH_DNA-bd_sf"/>
</dbReference>
<evidence type="ECO:0000259" key="4">
    <source>
        <dbReference type="PROSITE" id="PS51118"/>
    </source>
</evidence>
<proteinExistence type="predicted"/>
<reference evidence="5 6" key="1">
    <citation type="submission" date="2024-06" db="EMBL/GenBank/DDBJ databases">
        <title>Genomic Encyclopedia of Type Strains, Phase IV (KMG-IV): sequencing the most valuable type-strain genomes for metagenomic binning, comparative biology and taxonomic classification.</title>
        <authorList>
            <person name="Goeker M."/>
        </authorList>
    </citation>
    <scope>NUCLEOTIDE SEQUENCE [LARGE SCALE GENOMIC DNA]</scope>
    <source>
        <strain evidence="5 6">DSM 29780</strain>
    </source>
</reference>
<organism evidence="5 6">
    <name type="scientific">Rhizobium aquaticum</name>
    <dbReference type="NCBI Taxonomy" id="1549636"/>
    <lineage>
        <taxon>Bacteria</taxon>
        <taxon>Pseudomonadati</taxon>
        <taxon>Pseudomonadota</taxon>
        <taxon>Alphaproteobacteria</taxon>
        <taxon>Hyphomicrobiales</taxon>
        <taxon>Rhizobiaceae</taxon>
        <taxon>Rhizobium/Agrobacterium group</taxon>
        <taxon>Rhizobium</taxon>
    </lineage>
</organism>
<dbReference type="Proteomes" id="UP001549047">
    <property type="component" value="Unassembled WGS sequence"/>
</dbReference>
<comment type="caution">
    <text evidence="5">The sequence shown here is derived from an EMBL/GenBank/DDBJ whole genome shotgun (WGS) entry which is preliminary data.</text>
</comment>
<evidence type="ECO:0000313" key="5">
    <source>
        <dbReference type="EMBL" id="MET3613587.1"/>
    </source>
</evidence>
<accession>A0ABV2IYL1</accession>
<dbReference type="Pfam" id="PF01638">
    <property type="entry name" value="HxlR"/>
    <property type="match status" value="1"/>
</dbReference>